<sequence>MRRFLSFAQIGQYADSLTLLRKFRTVSRGVVVGVNSFFE</sequence>
<comment type="caution">
    <text evidence="1">The sequence shown here is derived from an EMBL/GenBank/DDBJ whole genome shotgun (WGS) entry which is preliminary data.</text>
</comment>
<proteinExistence type="predicted"/>
<evidence type="ECO:0000313" key="1">
    <source>
        <dbReference type="EMBL" id="EEE06368.1"/>
    </source>
</evidence>
<dbReference type="AlphaFoldDB" id="B9BRE7"/>
<dbReference type="EMBL" id="ACFC01000006">
    <property type="protein sequence ID" value="EEE06368.1"/>
    <property type="molecule type" value="Genomic_DNA"/>
</dbReference>
<protein>
    <submittedName>
        <fullName evidence="1">Uncharacterized protein</fullName>
    </submittedName>
</protein>
<accession>B9BRE7</accession>
<dbReference type="Proteomes" id="UP000004535">
    <property type="component" value="Unassembled WGS sequence"/>
</dbReference>
<name>B9BRE7_9BURK</name>
<evidence type="ECO:0000313" key="2">
    <source>
        <dbReference type="Proteomes" id="UP000004535"/>
    </source>
</evidence>
<organism evidence="1 2">
    <name type="scientific">Burkholderia multivorans CGD2</name>
    <dbReference type="NCBI Taxonomy" id="513052"/>
    <lineage>
        <taxon>Bacteria</taxon>
        <taxon>Pseudomonadati</taxon>
        <taxon>Pseudomonadota</taxon>
        <taxon>Betaproteobacteria</taxon>
        <taxon>Burkholderiales</taxon>
        <taxon>Burkholderiaceae</taxon>
        <taxon>Burkholderia</taxon>
        <taxon>Burkholderia cepacia complex</taxon>
    </lineage>
</organism>
<reference evidence="1 2" key="1">
    <citation type="journal article" date="2012" name="J. Bacteriol.">
        <title>Draft Genome Sequence Determination for Cystic Fibrosis and Chronic Granulomatous Disease Burkholderia multivorans Isolates.</title>
        <authorList>
            <person name="Varga J.J."/>
            <person name="Losada L."/>
            <person name="Zelazny A.M."/>
            <person name="Brinkac L."/>
            <person name="Harkins D."/>
            <person name="Radune D."/>
            <person name="Hostetler J."/>
            <person name="Sampaio E.P."/>
            <person name="Ronning C.M."/>
            <person name="Nierman W.C."/>
            <person name="Greenberg D.E."/>
            <person name="Holland S.M."/>
            <person name="Goldberg J.B."/>
        </authorList>
    </citation>
    <scope>NUCLEOTIDE SEQUENCE [LARGE SCALE GENOMIC DNA]</scope>
    <source>
        <strain evidence="1 2">CGD2</strain>
    </source>
</reference>
<gene>
    <name evidence="1" type="ORF">BURMUCGD2_3964</name>
</gene>